<keyword evidence="3" id="KW-0133">Cell shape</keyword>
<feature type="transmembrane region" description="Helical" evidence="6">
    <location>
        <begin position="36"/>
        <end position="56"/>
    </location>
</feature>
<name>A0A2H0UP72_9BACT</name>
<dbReference type="AlphaFoldDB" id="A0A2H0UP72"/>
<evidence type="ECO:0000256" key="3">
    <source>
        <dbReference type="ARBA" id="ARBA00022960"/>
    </source>
</evidence>
<evidence type="ECO:0000256" key="1">
    <source>
        <dbReference type="ARBA" id="ARBA00004141"/>
    </source>
</evidence>
<feature type="transmembrane region" description="Helical" evidence="6">
    <location>
        <begin position="266"/>
        <end position="287"/>
    </location>
</feature>
<protein>
    <recommendedName>
        <fullName evidence="9">Rod shape-determining protein RodA</fullName>
    </recommendedName>
</protein>
<dbReference type="GO" id="GO:0032153">
    <property type="term" value="C:cell division site"/>
    <property type="evidence" value="ECO:0007669"/>
    <property type="project" value="TreeGrafter"/>
</dbReference>
<gene>
    <name evidence="7" type="ORF">COU10_00515</name>
</gene>
<evidence type="ECO:0000256" key="5">
    <source>
        <dbReference type="ARBA" id="ARBA00023136"/>
    </source>
</evidence>
<dbReference type="EMBL" id="PFBC01000010">
    <property type="protein sequence ID" value="PIR88193.1"/>
    <property type="molecule type" value="Genomic_DNA"/>
</dbReference>
<evidence type="ECO:0008006" key="9">
    <source>
        <dbReference type="Google" id="ProtNLM"/>
    </source>
</evidence>
<evidence type="ECO:0000256" key="6">
    <source>
        <dbReference type="SAM" id="Phobius"/>
    </source>
</evidence>
<organism evidence="7 8">
    <name type="scientific">Candidatus Harrisonbacteria bacterium CG10_big_fil_rev_8_21_14_0_10_45_28</name>
    <dbReference type="NCBI Taxonomy" id="1974586"/>
    <lineage>
        <taxon>Bacteria</taxon>
        <taxon>Candidatus Harrisoniibacteriota</taxon>
    </lineage>
</organism>
<dbReference type="InterPro" id="IPR018365">
    <property type="entry name" value="Cell_cycle_FtsW-rel_CS"/>
</dbReference>
<sequence>MFGLFKRQDWVLNGALGFLILAGLVVLRSISAKDLFIQQLAWVILSVILIFIFVYIDWRGLISYRWIILGIYFGVILLLILTYFFAPPIRGVRSWLAFGPLRFQASELMKVAMIIFFAYYFAKRHISIARLSNIIRPFIYFLIPAFLIFLQPDLGTVVVLFGIWLGFLLVSGIRMKHLVIGFLILVIVGALGWGMVLQDYQRARIVGLFQPNADPLGVNYSTIQSKIAIGSGGFFGKGFGQGTQIQLGFLPEPGTDYIYASLMEEWGLFSGILVLAAFALLIIRMIIIGLDSESNFYRLFCLGAVIMFLIQFTINAGSAVGLLPVIGITFPFLSYGGSSILINAMIIGIVQSAHAH</sequence>
<dbReference type="GO" id="GO:0051301">
    <property type="term" value="P:cell division"/>
    <property type="evidence" value="ECO:0007669"/>
    <property type="project" value="InterPro"/>
</dbReference>
<proteinExistence type="predicted"/>
<feature type="transmembrane region" description="Helical" evidence="6">
    <location>
        <begin position="299"/>
        <end position="326"/>
    </location>
</feature>
<dbReference type="PANTHER" id="PTHR30474">
    <property type="entry name" value="CELL CYCLE PROTEIN"/>
    <property type="match status" value="1"/>
</dbReference>
<comment type="caution">
    <text evidence="7">The sequence shown here is derived from an EMBL/GenBank/DDBJ whole genome shotgun (WGS) entry which is preliminary data.</text>
</comment>
<dbReference type="PANTHER" id="PTHR30474:SF1">
    <property type="entry name" value="PEPTIDOGLYCAN GLYCOSYLTRANSFERASE MRDB"/>
    <property type="match status" value="1"/>
</dbReference>
<dbReference type="PROSITE" id="PS00428">
    <property type="entry name" value="FTSW_RODA_SPOVE"/>
    <property type="match status" value="1"/>
</dbReference>
<dbReference type="GO" id="GO:0005886">
    <property type="term" value="C:plasma membrane"/>
    <property type="evidence" value="ECO:0007669"/>
    <property type="project" value="TreeGrafter"/>
</dbReference>
<reference evidence="8" key="1">
    <citation type="submission" date="2017-09" db="EMBL/GenBank/DDBJ databases">
        <title>Depth-based differentiation of microbial function through sediment-hosted aquifers and enrichment of novel symbionts in the deep terrestrial subsurface.</title>
        <authorList>
            <person name="Probst A.J."/>
            <person name="Ladd B."/>
            <person name="Jarett J.K."/>
            <person name="Geller-Mcgrath D.E."/>
            <person name="Sieber C.M.K."/>
            <person name="Emerson J.B."/>
            <person name="Anantharaman K."/>
            <person name="Thomas B.C."/>
            <person name="Malmstrom R."/>
            <person name="Stieglmeier M."/>
            <person name="Klingl A."/>
            <person name="Woyke T."/>
            <person name="Ryan C.M."/>
            <person name="Banfield J.F."/>
        </authorList>
    </citation>
    <scope>NUCLEOTIDE SEQUENCE [LARGE SCALE GENOMIC DNA]</scope>
</reference>
<feature type="transmembrane region" description="Helical" evidence="6">
    <location>
        <begin position="332"/>
        <end position="350"/>
    </location>
</feature>
<feature type="transmembrane region" description="Helical" evidence="6">
    <location>
        <begin position="12"/>
        <end position="30"/>
    </location>
</feature>
<dbReference type="Proteomes" id="UP000230903">
    <property type="component" value="Unassembled WGS sequence"/>
</dbReference>
<feature type="transmembrane region" description="Helical" evidence="6">
    <location>
        <begin position="63"/>
        <end position="85"/>
    </location>
</feature>
<evidence type="ECO:0000313" key="7">
    <source>
        <dbReference type="EMBL" id="PIR88193.1"/>
    </source>
</evidence>
<keyword evidence="2 6" id="KW-0812">Transmembrane</keyword>
<keyword evidence="4 6" id="KW-1133">Transmembrane helix</keyword>
<dbReference type="InterPro" id="IPR001182">
    <property type="entry name" value="FtsW/RodA"/>
</dbReference>
<feature type="transmembrane region" description="Helical" evidence="6">
    <location>
        <begin position="134"/>
        <end position="150"/>
    </location>
</feature>
<evidence type="ECO:0000256" key="2">
    <source>
        <dbReference type="ARBA" id="ARBA00022692"/>
    </source>
</evidence>
<evidence type="ECO:0000313" key="8">
    <source>
        <dbReference type="Proteomes" id="UP000230903"/>
    </source>
</evidence>
<comment type="subcellular location">
    <subcellularLocation>
        <location evidence="1">Membrane</location>
        <topology evidence="1">Multi-pass membrane protein</topology>
    </subcellularLocation>
</comment>
<evidence type="ECO:0000256" key="4">
    <source>
        <dbReference type="ARBA" id="ARBA00022989"/>
    </source>
</evidence>
<dbReference type="GO" id="GO:0008360">
    <property type="term" value="P:regulation of cell shape"/>
    <property type="evidence" value="ECO:0007669"/>
    <property type="project" value="UniProtKB-KW"/>
</dbReference>
<feature type="transmembrane region" description="Helical" evidence="6">
    <location>
        <begin position="156"/>
        <end position="173"/>
    </location>
</feature>
<dbReference type="Pfam" id="PF01098">
    <property type="entry name" value="FTSW_RODA_SPOVE"/>
    <property type="match status" value="1"/>
</dbReference>
<feature type="transmembrane region" description="Helical" evidence="6">
    <location>
        <begin position="178"/>
        <end position="196"/>
    </location>
</feature>
<keyword evidence="5 6" id="KW-0472">Membrane</keyword>
<dbReference type="GO" id="GO:0015648">
    <property type="term" value="F:lipid-linked peptidoglycan transporter activity"/>
    <property type="evidence" value="ECO:0007669"/>
    <property type="project" value="TreeGrafter"/>
</dbReference>
<feature type="non-terminal residue" evidence="7">
    <location>
        <position position="356"/>
    </location>
</feature>
<accession>A0A2H0UP72</accession>
<feature type="transmembrane region" description="Helical" evidence="6">
    <location>
        <begin position="105"/>
        <end position="122"/>
    </location>
</feature>